<dbReference type="NCBIfam" id="TIGR00756">
    <property type="entry name" value="PPR"/>
    <property type="match status" value="1"/>
</dbReference>
<dbReference type="InterPro" id="IPR002885">
    <property type="entry name" value="PPR_rpt"/>
</dbReference>
<dbReference type="AlphaFoldDB" id="A0A816H448"/>
<sequence length="158" mass="17712">SLTSLLDALMNCGDVEHADSFFYSSKEKVLPMYGAMMKGYVDNDLLEKAIDLFNKIENPDDINITLLFNACAQLKTKEALDLVKKTSKQIPKSFYSNPRLLTSLLDALMKCGDVAHAESLFYSSKQKVLPMLSRLGPNYSFLSKYFCTVGRGLYPLCI</sequence>
<protein>
    <recommendedName>
        <fullName evidence="3">Pentatricopeptide repeat-containing protein</fullName>
    </recommendedName>
</protein>
<gene>
    <name evidence="1" type="ORF">KQP761_LOCUS37507</name>
</gene>
<reference evidence="1" key="1">
    <citation type="submission" date="2021-02" db="EMBL/GenBank/DDBJ databases">
        <authorList>
            <person name="Nowell W R."/>
        </authorList>
    </citation>
    <scope>NUCLEOTIDE SEQUENCE</scope>
</reference>
<dbReference type="Pfam" id="PF01535">
    <property type="entry name" value="PPR"/>
    <property type="match status" value="3"/>
</dbReference>
<dbReference type="GO" id="GO:0009451">
    <property type="term" value="P:RNA modification"/>
    <property type="evidence" value="ECO:0007669"/>
    <property type="project" value="InterPro"/>
</dbReference>
<dbReference type="InterPro" id="IPR046960">
    <property type="entry name" value="PPR_At4g14850-like_plant"/>
</dbReference>
<dbReference type="PANTHER" id="PTHR47926:SF347">
    <property type="entry name" value="PENTATRICOPEPTIDE REPEAT-CONTAINING PROTEIN"/>
    <property type="match status" value="1"/>
</dbReference>
<feature type="non-terminal residue" evidence="1">
    <location>
        <position position="1"/>
    </location>
</feature>
<accession>A0A816H448</accession>
<dbReference type="InterPro" id="IPR011990">
    <property type="entry name" value="TPR-like_helical_dom_sf"/>
</dbReference>
<proteinExistence type="predicted"/>
<organism evidence="1 2">
    <name type="scientific">Rotaria magnacalcarata</name>
    <dbReference type="NCBI Taxonomy" id="392030"/>
    <lineage>
        <taxon>Eukaryota</taxon>
        <taxon>Metazoa</taxon>
        <taxon>Spiralia</taxon>
        <taxon>Gnathifera</taxon>
        <taxon>Rotifera</taxon>
        <taxon>Eurotatoria</taxon>
        <taxon>Bdelloidea</taxon>
        <taxon>Philodinida</taxon>
        <taxon>Philodinidae</taxon>
        <taxon>Rotaria</taxon>
    </lineage>
</organism>
<comment type="caution">
    <text evidence="1">The sequence shown here is derived from an EMBL/GenBank/DDBJ whole genome shotgun (WGS) entry which is preliminary data.</text>
</comment>
<dbReference type="PANTHER" id="PTHR47926">
    <property type="entry name" value="PENTATRICOPEPTIDE REPEAT-CONTAINING PROTEIN"/>
    <property type="match status" value="1"/>
</dbReference>
<evidence type="ECO:0000313" key="1">
    <source>
        <dbReference type="EMBL" id="CAF1683413.1"/>
    </source>
</evidence>
<dbReference type="EMBL" id="CAJNOW010021237">
    <property type="protein sequence ID" value="CAF1683413.1"/>
    <property type="molecule type" value="Genomic_DNA"/>
</dbReference>
<evidence type="ECO:0008006" key="3">
    <source>
        <dbReference type="Google" id="ProtNLM"/>
    </source>
</evidence>
<dbReference type="Proteomes" id="UP000663834">
    <property type="component" value="Unassembled WGS sequence"/>
</dbReference>
<dbReference type="GO" id="GO:0003723">
    <property type="term" value="F:RNA binding"/>
    <property type="evidence" value="ECO:0007669"/>
    <property type="project" value="InterPro"/>
</dbReference>
<name>A0A816H448_9BILA</name>
<evidence type="ECO:0000313" key="2">
    <source>
        <dbReference type="Proteomes" id="UP000663834"/>
    </source>
</evidence>
<dbReference type="Gene3D" id="1.25.40.10">
    <property type="entry name" value="Tetratricopeptide repeat domain"/>
    <property type="match status" value="1"/>
</dbReference>